<dbReference type="InterPro" id="IPR005117">
    <property type="entry name" value="NiRdtase/SiRdtase_haem-b_fer"/>
</dbReference>
<dbReference type="EMBL" id="FMID01000021">
    <property type="protein sequence ID" value="SCL74907.1"/>
    <property type="molecule type" value="Genomic_DNA"/>
</dbReference>
<keyword evidence="4" id="KW-0411">Iron-sulfur</keyword>
<dbReference type="EC" id="1.8.1.-" evidence="6"/>
<dbReference type="OrthoDB" id="15347at2157"/>
<dbReference type="InterPro" id="IPR017900">
    <property type="entry name" value="4Fe4S_Fe_S_CS"/>
</dbReference>
<dbReference type="PANTHER" id="PTHR11493:SF54">
    <property type="entry name" value="ANAEROBIC SULFITE REDUCTASE SUBUNIT C"/>
    <property type="match status" value="1"/>
</dbReference>
<dbReference type="Pfam" id="PF01077">
    <property type="entry name" value="NIR_SIR"/>
    <property type="match status" value="1"/>
</dbReference>
<keyword evidence="2" id="KW-0479">Metal-binding</keyword>
<gene>
    <name evidence="6" type="primary">asrC_1</name>
    <name evidence="6" type="ORF">L21_0794</name>
</gene>
<dbReference type="STRING" id="118126.L21_0794"/>
<name>A0A1M4MJ73_9EURY</name>
<dbReference type="SUPFAM" id="SSF56014">
    <property type="entry name" value="Nitrite and sulphite reductase 4Fe-4S domain-like"/>
    <property type="match status" value="1"/>
</dbReference>
<evidence type="ECO:0000256" key="2">
    <source>
        <dbReference type="ARBA" id="ARBA00022723"/>
    </source>
</evidence>
<dbReference type="GO" id="GO:0016491">
    <property type="term" value="F:oxidoreductase activity"/>
    <property type="evidence" value="ECO:0007669"/>
    <property type="project" value="UniProtKB-KW"/>
</dbReference>
<dbReference type="PANTHER" id="PTHR11493">
    <property type="entry name" value="SULFITE REDUCTASE [NADPH] SUBUNIT BETA-RELATED"/>
    <property type="match status" value="1"/>
</dbReference>
<organism evidence="6 7">
    <name type="scientific">Methanoculleus chikugoensis</name>
    <dbReference type="NCBI Taxonomy" id="118126"/>
    <lineage>
        <taxon>Archaea</taxon>
        <taxon>Methanobacteriati</taxon>
        <taxon>Methanobacteriota</taxon>
        <taxon>Stenosarchaea group</taxon>
        <taxon>Methanomicrobia</taxon>
        <taxon>Methanomicrobiales</taxon>
        <taxon>Methanomicrobiaceae</taxon>
        <taxon>Methanoculleus</taxon>
    </lineage>
</organism>
<evidence type="ECO:0000256" key="3">
    <source>
        <dbReference type="ARBA" id="ARBA00023004"/>
    </source>
</evidence>
<dbReference type="PROSITE" id="PS51379">
    <property type="entry name" value="4FE4S_FER_2"/>
    <property type="match status" value="2"/>
</dbReference>
<accession>A0A1M4MJ73</accession>
<dbReference type="PROSITE" id="PS00198">
    <property type="entry name" value="4FE4S_FER_1"/>
    <property type="match status" value="1"/>
</dbReference>
<keyword evidence="3" id="KW-0408">Iron</keyword>
<dbReference type="SUPFAM" id="SSF54862">
    <property type="entry name" value="4Fe-4S ferredoxins"/>
    <property type="match status" value="1"/>
</dbReference>
<dbReference type="Pfam" id="PF00037">
    <property type="entry name" value="Fer4"/>
    <property type="match status" value="2"/>
</dbReference>
<proteinExistence type="predicted"/>
<dbReference type="InterPro" id="IPR045854">
    <property type="entry name" value="NO2/SO3_Rdtase_4Fe4S_sf"/>
</dbReference>
<dbReference type="InterPro" id="IPR017896">
    <property type="entry name" value="4Fe4S_Fe-S-bd"/>
</dbReference>
<keyword evidence="1" id="KW-0004">4Fe-4S</keyword>
<dbReference type="GO" id="GO:0046872">
    <property type="term" value="F:metal ion binding"/>
    <property type="evidence" value="ECO:0007669"/>
    <property type="project" value="UniProtKB-KW"/>
</dbReference>
<dbReference type="Gene3D" id="3.30.413.10">
    <property type="entry name" value="Sulfite Reductase Hemoprotein, domain 1"/>
    <property type="match status" value="1"/>
</dbReference>
<feature type="domain" description="4Fe-4S ferredoxin-type" evidence="5">
    <location>
        <begin position="182"/>
        <end position="211"/>
    </location>
</feature>
<dbReference type="InterPro" id="IPR045169">
    <property type="entry name" value="NO2/SO3_Rdtase_4Fe4S_prot"/>
</dbReference>
<dbReference type="Proteomes" id="UP000184671">
    <property type="component" value="Unassembled WGS sequence"/>
</dbReference>
<evidence type="ECO:0000313" key="7">
    <source>
        <dbReference type="Proteomes" id="UP000184671"/>
    </source>
</evidence>
<keyword evidence="6" id="KW-0560">Oxidoreductase</keyword>
<dbReference type="RefSeq" id="WP_074369198.1">
    <property type="nucleotide sequence ID" value="NZ_FMID01000021.1"/>
</dbReference>
<feature type="domain" description="4Fe-4S ferredoxin-type" evidence="5">
    <location>
        <begin position="153"/>
        <end position="181"/>
    </location>
</feature>
<dbReference type="Gene3D" id="3.30.70.20">
    <property type="match status" value="1"/>
</dbReference>
<dbReference type="InterPro" id="IPR006067">
    <property type="entry name" value="NO2/SO3_Rdtase_4Fe4S_dom"/>
</dbReference>
<evidence type="ECO:0000259" key="5">
    <source>
        <dbReference type="PROSITE" id="PS51379"/>
    </source>
</evidence>
<evidence type="ECO:0000313" key="6">
    <source>
        <dbReference type="EMBL" id="SCL74907.1"/>
    </source>
</evidence>
<dbReference type="GO" id="GO:0051539">
    <property type="term" value="F:4 iron, 4 sulfur cluster binding"/>
    <property type="evidence" value="ECO:0007669"/>
    <property type="project" value="UniProtKB-KW"/>
</dbReference>
<evidence type="ECO:0000256" key="4">
    <source>
        <dbReference type="ARBA" id="ARBA00023014"/>
    </source>
</evidence>
<protein>
    <submittedName>
        <fullName evidence="6">Anaerobic sulfite reductase subunit C</fullName>
        <ecNumber evidence="6">1.8.1.-</ecNumber>
    </submittedName>
</protein>
<sequence>MTDIKKTRNPGVIRLREKGKIAVRGKVLAGVMTAPQMAAVSRIAKEFGDGTVGMTARLNVELPGIDRRDAGEVAERLREAGIEPGSTGATLRSVVACKGTVCRHGCYDTQGLARAIEERYGGCDLPRKLKISVAGCPNNCTRVQLNDIGIAGRRYPLFADECEGCGACEKVCREGAVRVVGGKVLFSGETCIGCGDCVAVCPQGAVGVASEGLRLFLGGRSGRVLRVGTEADGLVAEEEILDTITKLLDYFRENALLGERLGEMMERVGVEEVFSAAGMRPRR</sequence>
<dbReference type="InterPro" id="IPR036136">
    <property type="entry name" value="Nit/Sulf_reduc_fer-like_dom_sf"/>
</dbReference>
<dbReference type="GO" id="GO:0020037">
    <property type="term" value="F:heme binding"/>
    <property type="evidence" value="ECO:0007669"/>
    <property type="project" value="InterPro"/>
</dbReference>
<dbReference type="SUPFAM" id="SSF55124">
    <property type="entry name" value="Nitrite/Sulfite reductase N-terminal domain-like"/>
    <property type="match status" value="1"/>
</dbReference>
<evidence type="ECO:0000256" key="1">
    <source>
        <dbReference type="ARBA" id="ARBA00022485"/>
    </source>
</evidence>
<dbReference type="AlphaFoldDB" id="A0A1M4MJ73"/>
<dbReference type="Pfam" id="PF03460">
    <property type="entry name" value="NIR_SIR_ferr"/>
    <property type="match status" value="1"/>
</dbReference>
<reference evidence="6 7" key="1">
    <citation type="submission" date="2016-08" db="EMBL/GenBank/DDBJ databases">
        <authorList>
            <person name="Seilhamer J.J."/>
        </authorList>
    </citation>
    <scope>NUCLEOTIDE SEQUENCE [LARGE SCALE GENOMIC DNA]</scope>
    <source>
        <strain evidence="6">L21-II-0</strain>
    </source>
</reference>